<name>A0ABV2WMM2_9NOCA</name>
<dbReference type="Proteomes" id="UP001550628">
    <property type="component" value="Unassembled WGS sequence"/>
</dbReference>
<evidence type="ECO:0000313" key="2">
    <source>
        <dbReference type="EMBL" id="MEU1952128.1"/>
    </source>
</evidence>
<feature type="domain" description="Imm33-like" evidence="1">
    <location>
        <begin position="98"/>
        <end position="193"/>
    </location>
</feature>
<sequence>MQQRRTAAGVPGQAEFTLEYVPDPVYGPGVEWLVAGLEESIREGSRFPVGETVGIGWLDCYVTDRGDGTLGLCEPDCAQVPPAFVAGTALALEQLWFQIEVAKSVGLEPELDFPNHPQRAVSCDAFTATGSVLMQRYPHGDTESGWFIGCPGDAHQHTGGVLRSAALYELAIAKPAIVGYLALPPGCSIVLAGGAPEITRGNDRLVPQPGSLLAEMFP</sequence>
<keyword evidence="3" id="KW-1185">Reference proteome</keyword>
<gene>
    <name evidence="2" type="ORF">ABZ510_09710</name>
</gene>
<evidence type="ECO:0000259" key="1">
    <source>
        <dbReference type="Pfam" id="PF24719"/>
    </source>
</evidence>
<protein>
    <recommendedName>
        <fullName evidence="1">Imm33-like domain-containing protein</fullName>
    </recommendedName>
</protein>
<dbReference type="RefSeq" id="WP_356956768.1">
    <property type="nucleotide sequence ID" value="NZ_JBEYBD010000007.1"/>
</dbReference>
<organism evidence="2 3">
    <name type="scientific">Nocardia rhamnosiphila</name>
    <dbReference type="NCBI Taxonomy" id="426716"/>
    <lineage>
        <taxon>Bacteria</taxon>
        <taxon>Bacillati</taxon>
        <taxon>Actinomycetota</taxon>
        <taxon>Actinomycetes</taxon>
        <taxon>Mycobacteriales</taxon>
        <taxon>Nocardiaceae</taxon>
        <taxon>Nocardia</taxon>
    </lineage>
</organism>
<reference evidence="2 3" key="1">
    <citation type="submission" date="2024-06" db="EMBL/GenBank/DDBJ databases">
        <title>The Natural Products Discovery Center: Release of the First 8490 Sequenced Strains for Exploring Actinobacteria Biosynthetic Diversity.</title>
        <authorList>
            <person name="Kalkreuter E."/>
            <person name="Kautsar S.A."/>
            <person name="Yang D."/>
            <person name="Bader C.D."/>
            <person name="Teijaro C.N."/>
            <person name="Fluegel L."/>
            <person name="Davis C.M."/>
            <person name="Simpson J.R."/>
            <person name="Lauterbach L."/>
            <person name="Steele A.D."/>
            <person name="Gui C."/>
            <person name="Meng S."/>
            <person name="Li G."/>
            <person name="Viehrig K."/>
            <person name="Ye F."/>
            <person name="Su P."/>
            <person name="Kiefer A.F."/>
            <person name="Nichols A."/>
            <person name="Cepeda A.J."/>
            <person name="Yan W."/>
            <person name="Fan B."/>
            <person name="Jiang Y."/>
            <person name="Adhikari A."/>
            <person name="Zheng C.-J."/>
            <person name="Schuster L."/>
            <person name="Cowan T.M."/>
            <person name="Smanski M.J."/>
            <person name="Chevrette M.G."/>
            <person name="De Carvalho L.P.S."/>
            <person name="Shen B."/>
        </authorList>
    </citation>
    <scope>NUCLEOTIDE SEQUENCE [LARGE SCALE GENOMIC DNA]</scope>
    <source>
        <strain evidence="2 3">NPDC019708</strain>
    </source>
</reference>
<accession>A0ABV2WMM2</accession>
<dbReference type="InterPro" id="IPR056509">
    <property type="entry name" value="Imm33-like"/>
</dbReference>
<dbReference type="Pfam" id="PF24719">
    <property type="entry name" value="Imm33-like"/>
    <property type="match status" value="1"/>
</dbReference>
<proteinExistence type="predicted"/>
<comment type="caution">
    <text evidence="2">The sequence shown here is derived from an EMBL/GenBank/DDBJ whole genome shotgun (WGS) entry which is preliminary data.</text>
</comment>
<dbReference type="EMBL" id="JBEYBF010000005">
    <property type="protein sequence ID" value="MEU1952128.1"/>
    <property type="molecule type" value="Genomic_DNA"/>
</dbReference>
<evidence type="ECO:0000313" key="3">
    <source>
        <dbReference type="Proteomes" id="UP001550628"/>
    </source>
</evidence>